<dbReference type="RefSeq" id="WP_394833018.1">
    <property type="nucleotide sequence ID" value="NZ_CP089929.1"/>
</dbReference>
<evidence type="ECO:0008006" key="4">
    <source>
        <dbReference type="Google" id="ProtNLM"/>
    </source>
</evidence>
<dbReference type="Proteomes" id="UP001374803">
    <property type="component" value="Chromosome"/>
</dbReference>
<evidence type="ECO:0000256" key="1">
    <source>
        <dbReference type="SAM" id="SignalP"/>
    </source>
</evidence>
<evidence type="ECO:0000313" key="2">
    <source>
        <dbReference type="EMBL" id="WXB03388.1"/>
    </source>
</evidence>
<proteinExistence type="predicted"/>
<evidence type="ECO:0000313" key="3">
    <source>
        <dbReference type="Proteomes" id="UP001374803"/>
    </source>
</evidence>
<reference evidence="2" key="1">
    <citation type="submission" date="2021-12" db="EMBL/GenBank/DDBJ databases">
        <title>Discovery of the Pendulisporaceae a myxobacterial family with distinct sporulation behavior and unique specialized metabolism.</title>
        <authorList>
            <person name="Garcia R."/>
            <person name="Popoff A."/>
            <person name="Bader C.D."/>
            <person name="Loehr J."/>
            <person name="Walesch S."/>
            <person name="Walt C."/>
            <person name="Boldt J."/>
            <person name="Bunk B."/>
            <person name="Haeckl F.J.F.P.J."/>
            <person name="Gunesch A.P."/>
            <person name="Birkelbach J."/>
            <person name="Nuebel U."/>
            <person name="Pietschmann T."/>
            <person name="Bach T."/>
            <person name="Mueller R."/>
        </authorList>
    </citation>
    <scope>NUCLEOTIDE SEQUENCE</scope>
    <source>
        <strain evidence="2">MSr11367</strain>
    </source>
</reference>
<keyword evidence="1" id="KW-0732">Signal</keyword>
<gene>
    <name evidence="2" type="ORF">LVJ94_41600</name>
</gene>
<name>A0ABZ2L072_9BACT</name>
<dbReference type="InterPro" id="IPR013784">
    <property type="entry name" value="Carb-bd-like_fold"/>
</dbReference>
<dbReference type="EMBL" id="CP089983">
    <property type="protein sequence ID" value="WXB03388.1"/>
    <property type="molecule type" value="Genomic_DNA"/>
</dbReference>
<protein>
    <recommendedName>
        <fullName evidence="4">Lipoprotein</fullName>
    </recommendedName>
</protein>
<dbReference type="SUPFAM" id="SSF49452">
    <property type="entry name" value="Starch-binding domain-like"/>
    <property type="match status" value="1"/>
</dbReference>
<feature type="signal peptide" evidence="1">
    <location>
        <begin position="1"/>
        <end position="16"/>
    </location>
</feature>
<keyword evidence="3" id="KW-1185">Reference proteome</keyword>
<accession>A0ABZ2L072</accession>
<dbReference type="PROSITE" id="PS51257">
    <property type="entry name" value="PROKAR_LIPOPROTEIN"/>
    <property type="match status" value="1"/>
</dbReference>
<feature type="chain" id="PRO_5046017360" description="Lipoprotein" evidence="1">
    <location>
        <begin position="17"/>
        <end position="231"/>
    </location>
</feature>
<organism evidence="2 3">
    <name type="scientific">Pendulispora rubella</name>
    <dbReference type="NCBI Taxonomy" id="2741070"/>
    <lineage>
        <taxon>Bacteria</taxon>
        <taxon>Pseudomonadati</taxon>
        <taxon>Myxococcota</taxon>
        <taxon>Myxococcia</taxon>
        <taxon>Myxococcales</taxon>
        <taxon>Sorangiineae</taxon>
        <taxon>Pendulisporaceae</taxon>
        <taxon>Pendulispora</taxon>
    </lineage>
</organism>
<sequence length="231" mass="24476">MKWVALFSMASLAALAGCHGPRAVGTSETGSVEGTIFVWDDEAHTSKHPLDDAVVALTQYAGRVAEPSPAKRIVFTNDGFPSRTVTMTYGQRLDIVNASDRVLGPSFDQAPMPALMVAPPGGPNTQADPISLHPPHAGYFTLRDRMGNDGVRLDVYVLLHPLHTVSTAGGRYRIDGVPSGTMTVNARVASVGEAFATVQVAAGTVAITHADLHLEYRPKITRAPASARIIP</sequence>